<evidence type="ECO:0000313" key="2">
    <source>
        <dbReference type="Proteomes" id="UP000263418"/>
    </source>
</evidence>
<evidence type="ECO:0000313" key="1">
    <source>
        <dbReference type="EMBL" id="AXX59783.1"/>
    </source>
</evidence>
<dbReference type="AlphaFoldDB" id="A0AAN1UC01"/>
<sequence length="117" mass="13091">MAFWVCIEFCGESGLRKVGLHTCCNGFNIMTITILSQFFLNAPRTISAFAAVKRLLDLDIKFLAICLALDGLVAMPNPETKSTPKNSEHYSNPDNAKTQQVFENQFIAINLDFSRSR</sequence>
<dbReference type="Proteomes" id="UP000263418">
    <property type="component" value="Chromosome 1"/>
</dbReference>
<organism evidence="1 2">
    <name type="scientific">Vibrio vulnificus</name>
    <dbReference type="NCBI Taxonomy" id="672"/>
    <lineage>
        <taxon>Bacteria</taxon>
        <taxon>Pseudomonadati</taxon>
        <taxon>Pseudomonadota</taxon>
        <taxon>Gammaproteobacteria</taxon>
        <taxon>Vibrionales</taxon>
        <taxon>Vibrionaceae</taxon>
        <taxon>Vibrio</taxon>
    </lineage>
</organism>
<dbReference type="EMBL" id="CP019290">
    <property type="protein sequence ID" value="AXX59783.1"/>
    <property type="molecule type" value="Genomic_DNA"/>
</dbReference>
<proteinExistence type="predicted"/>
<name>A0AAN1UC01_VIBVL</name>
<reference evidence="1 2" key="1">
    <citation type="submission" date="2017-01" db="EMBL/GenBank/DDBJ databases">
        <title>Complete Genome Sequence of Vibrio vulnificus FORC_053.</title>
        <authorList>
            <consortium name="Food-borne Pathogen Omics Research Center"/>
            <person name="Chung H.Y."/>
            <person name="Na E.J."/>
            <person name="Song J.S."/>
            <person name="Kim H."/>
            <person name="Lee J.-H."/>
            <person name="Ryu S."/>
            <person name="Choi S.H."/>
        </authorList>
    </citation>
    <scope>NUCLEOTIDE SEQUENCE [LARGE SCALE GENOMIC DNA]</scope>
    <source>
        <strain evidence="1 2">FORC_053</strain>
    </source>
</reference>
<accession>A0AAN1UC01</accession>
<gene>
    <name evidence="1" type="ORF">FORC53_1444</name>
</gene>
<protein>
    <submittedName>
        <fullName evidence="1">Uncharacterized protein</fullName>
    </submittedName>
</protein>